<name>A0A9J6EXT0_RHIMP</name>
<evidence type="ECO:0000256" key="1">
    <source>
        <dbReference type="SAM" id="MobiDB-lite"/>
    </source>
</evidence>
<reference evidence="3" key="1">
    <citation type="journal article" date="2020" name="Cell">
        <title>Large-Scale Comparative Analyses of Tick Genomes Elucidate Their Genetic Diversity and Vector Capacities.</title>
        <authorList>
            <consortium name="Tick Genome and Microbiome Consortium (TIGMIC)"/>
            <person name="Jia N."/>
            <person name="Wang J."/>
            <person name="Shi W."/>
            <person name="Du L."/>
            <person name="Sun Y."/>
            <person name="Zhan W."/>
            <person name="Jiang J.F."/>
            <person name="Wang Q."/>
            <person name="Zhang B."/>
            <person name="Ji P."/>
            <person name="Bell-Sakyi L."/>
            <person name="Cui X.M."/>
            <person name="Yuan T.T."/>
            <person name="Jiang B.G."/>
            <person name="Yang W.F."/>
            <person name="Lam T.T."/>
            <person name="Chang Q.C."/>
            <person name="Ding S.J."/>
            <person name="Wang X.J."/>
            <person name="Zhu J.G."/>
            <person name="Ruan X.D."/>
            <person name="Zhao L."/>
            <person name="Wei J.T."/>
            <person name="Ye R.Z."/>
            <person name="Que T.C."/>
            <person name="Du C.H."/>
            <person name="Zhou Y.H."/>
            <person name="Cheng J.X."/>
            <person name="Dai P.F."/>
            <person name="Guo W.B."/>
            <person name="Han X.H."/>
            <person name="Huang E.J."/>
            <person name="Li L.F."/>
            <person name="Wei W."/>
            <person name="Gao Y.C."/>
            <person name="Liu J.Z."/>
            <person name="Shao H.Z."/>
            <person name="Wang X."/>
            <person name="Wang C.C."/>
            <person name="Yang T.C."/>
            <person name="Huo Q.B."/>
            <person name="Li W."/>
            <person name="Chen H.Y."/>
            <person name="Chen S.E."/>
            <person name="Zhou L.G."/>
            <person name="Ni X.B."/>
            <person name="Tian J.H."/>
            <person name="Sheng Y."/>
            <person name="Liu T."/>
            <person name="Pan Y.S."/>
            <person name="Xia L.Y."/>
            <person name="Li J."/>
            <person name="Zhao F."/>
            <person name="Cao W.C."/>
        </authorList>
    </citation>
    <scope>NUCLEOTIDE SEQUENCE</scope>
    <source>
        <strain evidence="3">Rmic-2018</strain>
    </source>
</reference>
<proteinExistence type="predicted"/>
<feature type="region of interest" description="Disordered" evidence="1">
    <location>
        <begin position="226"/>
        <end position="251"/>
    </location>
</feature>
<dbReference type="Proteomes" id="UP000821866">
    <property type="component" value="Chromosome 1"/>
</dbReference>
<gene>
    <name evidence="3" type="ORF">HPB51_005012</name>
</gene>
<dbReference type="AlphaFoldDB" id="A0A9J6EXT0"/>
<organism evidence="3 4">
    <name type="scientific">Rhipicephalus microplus</name>
    <name type="common">Cattle tick</name>
    <name type="synonym">Boophilus microplus</name>
    <dbReference type="NCBI Taxonomy" id="6941"/>
    <lineage>
        <taxon>Eukaryota</taxon>
        <taxon>Metazoa</taxon>
        <taxon>Ecdysozoa</taxon>
        <taxon>Arthropoda</taxon>
        <taxon>Chelicerata</taxon>
        <taxon>Arachnida</taxon>
        <taxon>Acari</taxon>
        <taxon>Parasitiformes</taxon>
        <taxon>Ixodida</taxon>
        <taxon>Ixodoidea</taxon>
        <taxon>Ixodidae</taxon>
        <taxon>Rhipicephalinae</taxon>
        <taxon>Rhipicephalus</taxon>
        <taxon>Boophilus</taxon>
    </lineage>
</organism>
<sequence>MLRQDLSPLRSAPAAETPNLECIAFLKRNVKGQKGGPKKEKPPSAVLTVPEASEISTHKTDTTSNVSLTVGAVSSISAKENGRSDTHASECSSLAPYWIPEQIKHYFRHRHSQEEEDSSGKTDVALRAIGLERELPAIDDSSSSRWVQLDWCRNPQHALAATLGVMTGLLLGLLLAAVVADIHIALPGSRSRAGRLASPGDFLMPNQKVNNKQAVTPEDVITVRSPEGAEVTASAGADDVPPSGENATQLHSPAVFGLPGFSKWTGFL</sequence>
<evidence type="ECO:0000256" key="2">
    <source>
        <dbReference type="SAM" id="Phobius"/>
    </source>
</evidence>
<evidence type="ECO:0000313" key="4">
    <source>
        <dbReference type="Proteomes" id="UP000821866"/>
    </source>
</evidence>
<protein>
    <submittedName>
        <fullName evidence="3">Uncharacterized protein</fullName>
    </submittedName>
</protein>
<evidence type="ECO:0000313" key="3">
    <source>
        <dbReference type="EMBL" id="KAH8039073.1"/>
    </source>
</evidence>
<keyword evidence="2" id="KW-1133">Transmembrane helix</keyword>
<keyword evidence="2" id="KW-0812">Transmembrane</keyword>
<comment type="caution">
    <text evidence="3">The sequence shown here is derived from an EMBL/GenBank/DDBJ whole genome shotgun (WGS) entry which is preliminary data.</text>
</comment>
<reference evidence="3" key="2">
    <citation type="submission" date="2021-09" db="EMBL/GenBank/DDBJ databases">
        <authorList>
            <person name="Jia N."/>
            <person name="Wang J."/>
            <person name="Shi W."/>
            <person name="Du L."/>
            <person name="Sun Y."/>
            <person name="Zhan W."/>
            <person name="Jiang J."/>
            <person name="Wang Q."/>
            <person name="Zhang B."/>
            <person name="Ji P."/>
            <person name="Sakyi L.B."/>
            <person name="Cui X."/>
            <person name="Yuan T."/>
            <person name="Jiang B."/>
            <person name="Yang W."/>
            <person name="Lam T.T.-Y."/>
            <person name="Chang Q."/>
            <person name="Ding S."/>
            <person name="Wang X."/>
            <person name="Zhu J."/>
            <person name="Ruan X."/>
            <person name="Zhao L."/>
            <person name="Wei J."/>
            <person name="Que T."/>
            <person name="Du C."/>
            <person name="Cheng J."/>
            <person name="Dai P."/>
            <person name="Han X."/>
            <person name="Huang E."/>
            <person name="Gao Y."/>
            <person name="Liu J."/>
            <person name="Shao H."/>
            <person name="Ye R."/>
            <person name="Li L."/>
            <person name="Wei W."/>
            <person name="Wang X."/>
            <person name="Wang C."/>
            <person name="Huo Q."/>
            <person name="Li W."/>
            <person name="Guo W."/>
            <person name="Chen H."/>
            <person name="Chen S."/>
            <person name="Zhou L."/>
            <person name="Zhou L."/>
            <person name="Ni X."/>
            <person name="Tian J."/>
            <person name="Zhou Y."/>
            <person name="Sheng Y."/>
            <person name="Liu T."/>
            <person name="Pan Y."/>
            <person name="Xia L."/>
            <person name="Li J."/>
            <person name="Zhao F."/>
            <person name="Cao W."/>
        </authorList>
    </citation>
    <scope>NUCLEOTIDE SEQUENCE</scope>
    <source>
        <strain evidence="3">Rmic-2018</strain>
        <tissue evidence="3">Larvae</tissue>
    </source>
</reference>
<accession>A0A9J6EXT0</accession>
<keyword evidence="4" id="KW-1185">Reference proteome</keyword>
<keyword evidence="2" id="KW-0472">Membrane</keyword>
<dbReference type="EMBL" id="JABSTU010000001">
    <property type="protein sequence ID" value="KAH8039073.1"/>
    <property type="molecule type" value="Genomic_DNA"/>
</dbReference>
<feature type="transmembrane region" description="Helical" evidence="2">
    <location>
        <begin position="158"/>
        <end position="186"/>
    </location>
</feature>